<evidence type="ECO:0000256" key="2">
    <source>
        <dbReference type="SAM" id="Phobius"/>
    </source>
</evidence>
<sequence>MTPLLAQLIAAVVVLVTLIVLLLMGYLFWLQRRDVAESDRQGDAQRQRLSGRRARGHP</sequence>
<dbReference type="RefSeq" id="WP_171820523.1">
    <property type="nucleotide sequence ID" value="NZ_CBTJ020000114.1"/>
</dbReference>
<dbReference type="EMBL" id="CBTJ020000114">
    <property type="protein sequence ID" value="CDI04660.1"/>
    <property type="molecule type" value="Genomic_DNA"/>
</dbReference>
<feature type="compositionally biased region" description="Basic and acidic residues" evidence="1">
    <location>
        <begin position="36"/>
        <end position="46"/>
    </location>
</feature>
<accession>W6MD65</accession>
<reference evidence="3" key="2">
    <citation type="submission" date="2014-03" db="EMBL/GenBank/DDBJ databases">
        <title>Candidatus Competibacter-lineage genomes retrieved from metagenomes reveal functional metabolic diversity.</title>
        <authorList>
            <person name="McIlroy S.J."/>
            <person name="Albertsen M."/>
            <person name="Andresen E.K."/>
            <person name="Saunders A.M."/>
            <person name="Kristiansen R."/>
            <person name="Stokholm-Bjerregaard M."/>
            <person name="Nielsen K.L."/>
            <person name="Nielsen P.H."/>
        </authorList>
    </citation>
    <scope>NUCLEOTIDE SEQUENCE</scope>
    <source>
        <strain evidence="3">Run_A_D11</strain>
    </source>
</reference>
<comment type="caution">
    <text evidence="3">The sequence shown here is derived from an EMBL/GenBank/DDBJ whole genome shotgun (WGS) entry which is preliminary data.</text>
</comment>
<name>W6MD65_9GAMM</name>
<organism evidence="3 4">
    <name type="scientific">Candidatus Competibacter denitrificans Run_A_D11</name>
    <dbReference type="NCBI Taxonomy" id="1400863"/>
    <lineage>
        <taxon>Bacteria</taxon>
        <taxon>Pseudomonadati</taxon>
        <taxon>Pseudomonadota</taxon>
        <taxon>Gammaproteobacteria</taxon>
        <taxon>Candidatus Competibacteraceae</taxon>
        <taxon>Candidatus Competibacter</taxon>
    </lineage>
</organism>
<evidence type="ECO:0000313" key="4">
    <source>
        <dbReference type="Proteomes" id="UP000035760"/>
    </source>
</evidence>
<evidence type="ECO:0000313" key="3">
    <source>
        <dbReference type="EMBL" id="CDI04660.1"/>
    </source>
</evidence>
<feature type="compositionally biased region" description="Basic residues" evidence="1">
    <location>
        <begin position="49"/>
        <end position="58"/>
    </location>
</feature>
<proteinExistence type="predicted"/>
<dbReference type="AlphaFoldDB" id="W6MD65"/>
<feature type="transmembrane region" description="Helical" evidence="2">
    <location>
        <begin position="6"/>
        <end position="30"/>
    </location>
</feature>
<keyword evidence="4" id="KW-1185">Reference proteome</keyword>
<reference evidence="3" key="1">
    <citation type="submission" date="2013-07" db="EMBL/GenBank/DDBJ databases">
        <authorList>
            <person name="McIlroy S."/>
        </authorList>
    </citation>
    <scope>NUCLEOTIDE SEQUENCE [LARGE SCALE GENOMIC DNA]</scope>
    <source>
        <strain evidence="3">Run_A_D11</strain>
    </source>
</reference>
<protein>
    <submittedName>
        <fullName evidence="3">Uncharacterized protein</fullName>
    </submittedName>
</protein>
<evidence type="ECO:0000256" key="1">
    <source>
        <dbReference type="SAM" id="MobiDB-lite"/>
    </source>
</evidence>
<feature type="region of interest" description="Disordered" evidence="1">
    <location>
        <begin position="36"/>
        <end position="58"/>
    </location>
</feature>
<keyword evidence="2" id="KW-0472">Membrane</keyword>
<gene>
    <name evidence="3" type="ORF">BN873_p20040</name>
</gene>
<dbReference type="Proteomes" id="UP000035760">
    <property type="component" value="Unassembled WGS sequence"/>
</dbReference>
<keyword evidence="2" id="KW-1133">Transmembrane helix</keyword>
<keyword evidence="2" id="KW-0812">Transmembrane</keyword>